<dbReference type="InterPro" id="IPR013783">
    <property type="entry name" value="Ig-like_fold"/>
</dbReference>
<dbReference type="SUPFAM" id="SSF48403">
    <property type="entry name" value="Ankyrin repeat"/>
    <property type="match status" value="1"/>
</dbReference>
<sequence length="1073" mass="119656">MGGLLSMSPQISEPMQEMLGAHFDGKDVLDEFLDMRLYDQGAGDERNHFDEELHAFVKNELSRQGSHDIKMEYNDMPEFIMPEDTYNDNVHTGGQSEEFEMFEKSRQLLMKLKFGGFANVPELPSFEELSDKIQTRGDSNDVTTSTLPPEYISCNDNLMYNLEIKELPSSSRVETQMKIQLDISPPPPQFLLHLPRDTIAKPKLTLENNEIPENVKPHMLFLDTFVVGASNVATADGQYQKLRSCNVCKRCMRREMKRASRRKRGIAEDSINWNLNVPRRAIIFNTKEVISFPRPTGNATNVKSIDLLTRIVCYCRHHQEPNGFKLFFVLKDADGNVLGKTLSQPILIMDRKKLLKDGEQSNSPEQELQVKQEQRTTINSIDESSSENTSTSAAAHVAKAGYALGQQTPIATDDSRAYKRQKRHLSPADSTGTYYDAVQQQRSKPAPGARQDSFSSSVSKREANSPMSSDNLSPQNCFGVSSATSIFSSTPEKKASFANLTQSQSGINHASSLNNSSVSQQSVPSIQRIIPAQGPIRGGIEVTLLGSNFRPGLAVKFGSNVALATHCWSDSTIVTYLPPASQAGPVLVTFEDSSKEGRTGILNSTSQQVFTYTDDSDRQLVELALQIVGLKMNGKLEDAKNIAKRIIGNNSSNMPQQQRQKSPQPAGYDEWVEEATLKMTELSKTSLSHEEMLLKFLSMLKLPNSPIAVPNWAICTLEGQTMLHLACIKGYAKLCRYLVENGCKVDTRDLNDLTALHYAFINGQRGLIKLLVNYGAVASMRLGNDISLRDVSDSNVLDLLNDTKGAQFPSSHRRFSNESIESIFDDYDEPAFDPKFVAVGKCGLNKADFFDNDSPDERWQELEDEMEFEADDEEDLEAESSPDVAKSERKKKTRATGVSLWLKMRKAFAKNVSSMPSLSDSDQSDDAREEMLPSYQELFPTEEGERALLNFQGHGVEAKTQDAEDSSEEALELALKSSQKTLDADKRLLFFWLPFMLLLLLVMIGSQLELITLDNFTLVSNVIDGSRNLMGRLMLGKDRFTGLLNENLHYGRERVNNLLNDVNGAMLTAVGGR</sequence>
<keyword evidence="3 4" id="KW-0040">ANK repeat</keyword>
<evidence type="ECO:0000259" key="7">
    <source>
        <dbReference type="SMART" id="SM00429"/>
    </source>
</evidence>
<feature type="compositionally biased region" description="Low complexity" evidence="5">
    <location>
        <begin position="376"/>
        <end position="392"/>
    </location>
</feature>
<dbReference type="GO" id="GO:0030466">
    <property type="term" value="P:silent mating-type cassette heterochromatin formation"/>
    <property type="evidence" value="ECO:0007669"/>
    <property type="project" value="UniProtKB-ARBA"/>
</dbReference>
<dbReference type="InterPro" id="IPR014756">
    <property type="entry name" value="Ig_E-set"/>
</dbReference>
<feature type="region of interest" description="Disordered" evidence="5">
    <location>
        <begin position="406"/>
        <end position="475"/>
    </location>
</feature>
<dbReference type="GO" id="GO:0003712">
    <property type="term" value="F:transcription coregulator activity"/>
    <property type="evidence" value="ECO:0007669"/>
    <property type="project" value="TreeGrafter"/>
</dbReference>
<evidence type="ECO:0000313" key="8">
    <source>
        <dbReference type="EMBL" id="KAG7725486.1"/>
    </source>
</evidence>
<keyword evidence="6" id="KW-1133">Transmembrane helix</keyword>
<dbReference type="GO" id="GO:0005634">
    <property type="term" value="C:nucleus"/>
    <property type="evidence" value="ECO:0007669"/>
    <property type="project" value="TreeGrafter"/>
</dbReference>
<evidence type="ECO:0000256" key="1">
    <source>
        <dbReference type="ARBA" id="ARBA00022553"/>
    </source>
</evidence>
<evidence type="ECO:0000313" key="9">
    <source>
        <dbReference type="Proteomes" id="UP000738402"/>
    </source>
</evidence>
<feature type="region of interest" description="Disordered" evidence="5">
    <location>
        <begin position="863"/>
        <end position="891"/>
    </location>
</feature>
<dbReference type="Gene3D" id="2.60.40.10">
    <property type="entry name" value="Immunoglobulins"/>
    <property type="match status" value="1"/>
</dbReference>
<dbReference type="CDD" id="cd00102">
    <property type="entry name" value="IPT"/>
    <property type="match status" value="1"/>
</dbReference>
<dbReference type="InterPro" id="IPR036770">
    <property type="entry name" value="Ankyrin_rpt-contain_sf"/>
</dbReference>
<dbReference type="FunFam" id="2.60.40.10:FF:001880">
    <property type="entry name" value="Mga2p"/>
    <property type="match status" value="1"/>
</dbReference>
<keyword evidence="6" id="KW-0812">Transmembrane</keyword>
<dbReference type="InterPro" id="IPR002110">
    <property type="entry name" value="Ankyrin_rpt"/>
</dbReference>
<keyword evidence="6" id="KW-0472">Membrane</keyword>
<feature type="compositionally biased region" description="Polar residues" evidence="5">
    <location>
        <begin position="465"/>
        <end position="475"/>
    </location>
</feature>
<gene>
    <name evidence="8" type="ORF">KL933_004052</name>
</gene>
<feature type="region of interest" description="Disordered" evidence="5">
    <location>
        <begin position="357"/>
        <end position="394"/>
    </location>
</feature>
<feature type="domain" description="IPT/TIG" evidence="7">
    <location>
        <begin position="523"/>
        <end position="613"/>
    </location>
</feature>
<dbReference type="SMART" id="SM00248">
    <property type="entry name" value="ANK"/>
    <property type="match status" value="2"/>
</dbReference>
<dbReference type="GO" id="GO:2001280">
    <property type="term" value="P:positive regulation of unsaturated fatty acid biosynthetic process"/>
    <property type="evidence" value="ECO:0007669"/>
    <property type="project" value="UniProtKB-ARBA"/>
</dbReference>
<dbReference type="AlphaFoldDB" id="A0AAN6D2P5"/>
<dbReference type="GO" id="GO:0033554">
    <property type="term" value="P:cellular response to stress"/>
    <property type="evidence" value="ECO:0007669"/>
    <property type="project" value="UniProtKB-ARBA"/>
</dbReference>
<accession>A0AAN6D2P5</accession>
<dbReference type="Proteomes" id="UP000738402">
    <property type="component" value="Unassembled WGS sequence"/>
</dbReference>
<dbReference type="PANTHER" id="PTHR23335:SF1">
    <property type="entry name" value="CALMODULIN-BINDING TRANSCRIPTION ACTIVATOR, ISOFORM F"/>
    <property type="match status" value="1"/>
</dbReference>
<dbReference type="Pfam" id="PF25603">
    <property type="entry name" value="SPT23_MGA2_DBD"/>
    <property type="match status" value="1"/>
</dbReference>
<dbReference type="Pfam" id="PF12796">
    <property type="entry name" value="Ank_2"/>
    <property type="match status" value="1"/>
</dbReference>
<proteinExistence type="predicted"/>
<comment type="caution">
    <text evidence="8">The sequence shown here is derived from an EMBL/GenBank/DDBJ whole genome shotgun (WGS) entry which is preliminary data.</text>
</comment>
<dbReference type="SMART" id="SM00429">
    <property type="entry name" value="IPT"/>
    <property type="match status" value="1"/>
</dbReference>
<organism evidence="8 9">
    <name type="scientific">Ogataea haglerorum</name>
    <dbReference type="NCBI Taxonomy" id="1937702"/>
    <lineage>
        <taxon>Eukaryota</taxon>
        <taxon>Fungi</taxon>
        <taxon>Dikarya</taxon>
        <taxon>Ascomycota</taxon>
        <taxon>Saccharomycotina</taxon>
        <taxon>Pichiomycetes</taxon>
        <taxon>Pichiales</taxon>
        <taxon>Pichiaceae</taxon>
        <taxon>Ogataea</taxon>
    </lineage>
</organism>
<evidence type="ECO:0000256" key="4">
    <source>
        <dbReference type="PROSITE-ProRule" id="PRU00023"/>
    </source>
</evidence>
<dbReference type="Gene3D" id="1.25.40.20">
    <property type="entry name" value="Ankyrin repeat-containing domain"/>
    <property type="match status" value="1"/>
</dbReference>
<evidence type="ECO:0000256" key="3">
    <source>
        <dbReference type="ARBA" id="ARBA00023043"/>
    </source>
</evidence>
<dbReference type="EMBL" id="JAHLUH010000012">
    <property type="protein sequence ID" value="KAG7725486.1"/>
    <property type="molecule type" value="Genomic_DNA"/>
</dbReference>
<dbReference type="Pfam" id="PF01833">
    <property type="entry name" value="TIG"/>
    <property type="match status" value="1"/>
</dbReference>
<name>A0AAN6D2P5_9ASCO</name>
<dbReference type="SUPFAM" id="SSF81296">
    <property type="entry name" value="E set domains"/>
    <property type="match status" value="1"/>
</dbReference>
<dbReference type="PANTHER" id="PTHR23335">
    <property type="entry name" value="CALMODULIN-BINDING TRANSCRIPTION ACTIVATOR CAMTA"/>
    <property type="match status" value="1"/>
</dbReference>
<keyword evidence="1" id="KW-0597">Phosphoprotein</keyword>
<dbReference type="GO" id="GO:0005789">
    <property type="term" value="C:endoplasmic reticulum membrane"/>
    <property type="evidence" value="ECO:0007669"/>
    <property type="project" value="UniProtKB-ARBA"/>
</dbReference>
<feature type="compositionally biased region" description="Polar residues" evidence="5">
    <location>
        <begin position="428"/>
        <end position="443"/>
    </location>
</feature>
<feature type="region of interest" description="Disordered" evidence="5">
    <location>
        <begin position="648"/>
        <end position="667"/>
    </location>
</feature>
<protein>
    <recommendedName>
        <fullName evidence="7">IPT/TIG domain-containing protein</fullName>
    </recommendedName>
</protein>
<feature type="compositionally biased region" description="Polar residues" evidence="5">
    <location>
        <begin position="648"/>
        <end position="663"/>
    </location>
</feature>
<dbReference type="PROSITE" id="PS50088">
    <property type="entry name" value="ANK_REPEAT"/>
    <property type="match status" value="2"/>
</dbReference>
<feature type="transmembrane region" description="Helical" evidence="6">
    <location>
        <begin position="988"/>
        <end position="1006"/>
    </location>
</feature>
<feature type="repeat" description="ANK" evidence="4">
    <location>
        <begin position="718"/>
        <end position="750"/>
    </location>
</feature>
<dbReference type="InterPro" id="IPR002909">
    <property type="entry name" value="IPT_dom"/>
</dbReference>
<evidence type="ECO:0000256" key="6">
    <source>
        <dbReference type="SAM" id="Phobius"/>
    </source>
</evidence>
<dbReference type="GO" id="GO:0003690">
    <property type="term" value="F:double-stranded DNA binding"/>
    <property type="evidence" value="ECO:0007669"/>
    <property type="project" value="TreeGrafter"/>
</dbReference>
<evidence type="ECO:0000256" key="2">
    <source>
        <dbReference type="ARBA" id="ARBA00022737"/>
    </source>
</evidence>
<dbReference type="InterPro" id="IPR057962">
    <property type="entry name" value="SPT23_MGA2_DBD"/>
</dbReference>
<dbReference type="PROSITE" id="PS50297">
    <property type="entry name" value="ANK_REP_REGION"/>
    <property type="match status" value="2"/>
</dbReference>
<feature type="repeat" description="ANK" evidence="4">
    <location>
        <begin position="751"/>
        <end position="776"/>
    </location>
</feature>
<keyword evidence="2" id="KW-0677">Repeat</keyword>
<feature type="compositionally biased region" description="Acidic residues" evidence="5">
    <location>
        <begin position="863"/>
        <end position="880"/>
    </location>
</feature>
<dbReference type="GO" id="GO:0045944">
    <property type="term" value="P:positive regulation of transcription by RNA polymerase II"/>
    <property type="evidence" value="ECO:0007669"/>
    <property type="project" value="UniProtKB-ARBA"/>
</dbReference>
<evidence type="ECO:0000256" key="5">
    <source>
        <dbReference type="SAM" id="MobiDB-lite"/>
    </source>
</evidence>
<reference evidence="8" key="1">
    <citation type="journal article" date="2021" name="G3 (Bethesda)">
        <title>Genomic diversity, chromosomal rearrangements, and interspecies hybridization in the ogataea polymorpha species complex.</title>
        <authorList>
            <person name="Hanson S.J."/>
            <person name="Cinneide E.O."/>
            <person name="Salzberg L.I."/>
            <person name="Wolfe K.H."/>
            <person name="McGowan J."/>
            <person name="Fitzpatrick D.A."/>
            <person name="Matlin K."/>
        </authorList>
    </citation>
    <scope>NUCLEOTIDE SEQUENCE</scope>
    <source>
        <strain evidence="8">83-405-1</strain>
    </source>
</reference>